<sequence>MGLMMPTPTKATAKRNCLFRVRVPADILSKVRGTTLQIELDGRPVRVSVGEDIKLSLRTRDTAEAKRRHASVLAQVNAHWDAVRAGPKPLSHKDTLALAGEIYRTFIDVLDEDPGSPELWERVIETDRAVLQPQPSALQSLMVGKQAQSTQIDPEALEARFGGFVDVILQRHRVVTDDASRQKLMIEFGKALIEAARINKQKAEGDYSESGETKRYPEFKREAAKPEIAATPGIGLTFDQIIDAEIKRRATGLLGENCGGGGDGTMLRTSRNVRDSPTLTNVVELLQSLPKTTKAALRGGLYRVVISKRFWLRR</sequence>
<dbReference type="RefSeq" id="WP_139327842.1">
    <property type="nucleotide sequence ID" value="NZ_FTOG01000009.1"/>
</dbReference>
<organism evidence="2 3">
    <name type="scientific">Rhodobacter aestuarii</name>
    <dbReference type="NCBI Taxonomy" id="453582"/>
    <lineage>
        <taxon>Bacteria</taxon>
        <taxon>Pseudomonadati</taxon>
        <taxon>Pseudomonadota</taxon>
        <taxon>Alphaproteobacteria</taxon>
        <taxon>Rhodobacterales</taxon>
        <taxon>Rhodobacter group</taxon>
        <taxon>Rhodobacter</taxon>
    </lineage>
</organism>
<gene>
    <name evidence="2" type="ORF">SAMN05421580_109226</name>
</gene>
<dbReference type="InterPro" id="IPR046668">
    <property type="entry name" value="DUF6538"/>
</dbReference>
<dbReference type="AlphaFoldDB" id="A0A1N7PCZ0"/>
<dbReference type="Pfam" id="PF20172">
    <property type="entry name" value="DUF6538"/>
    <property type="match status" value="1"/>
</dbReference>
<protein>
    <recommendedName>
        <fullName evidence="1">DUF6538 domain-containing protein</fullName>
    </recommendedName>
</protein>
<feature type="domain" description="DUF6538" evidence="1">
    <location>
        <begin position="51"/>
        <end position="84"/>
    </location>
</feature>
<evidence type="ECO:0000313" key="2">
    <source>
        <dbReference type="EMBL" id="SIT08472.1"/>
    </source>
</evidence>
<dbReference type="EMBL" id="FTOG01000009">
    <property type="protein sequence ID" value="SIT08472.1"/>
    <property type="molecule type" value="Genomic_DNA"/>
</dbReference>
<evidence type="ECO:0000259" key="1">
    <source>
        <dbReference type="Pfam" id="PF20172"/>
    </source>
</evidence>
<dbReference type="Proteomes" id="UP000186221">
    <property type="component" value="Unassembled WGS sequence"/>
</dbReference>
<dbReference type="OrthoDB" id="7222937at2"/>
<keyword evidence="3" id="KW-1185">Reference proteome</keyword>
<reference evidence="3" key="1">
    <citation type="submission" date="2017-01" db="EMBL/GenBank/DDBJ databases">
        <authorList>
            <person name="Varghese N."/>
            <person name="Submissions S."/>
        </authorList>
    </citation>
    <scope>NUCLEOTIDE SEQUENCE [LARGE SCALE GENOMIC DNA]</scope>
    <source>
        <strain evidence="3">DSM 19945</strain>
    </source>
</reference>
<accession>A0A1N7PCZ0</accession>
<name>A0A1N7PCZ0_9RHOB</name>
<evidence type="ECO:0000313" key="3">
    <source>
        <dbReference type="Proteomes" id="UP000186221"/>
    </source>
</evidence>
<proteinExistence type="predicted"/>